<dbReference type="Proteomes" id="UP000285301">
    <property type="component" value="Unassembled WGS sequence"/>
</dbReference>
<protein>
    <submittedName>
        <fullName evidence="5">Late secretory pathway protein AVL9-like protein</fullName>
    </submittedName>
</protein>
<dbReference type="STRING" id="1965070.A0A3S3PK99"/>
<dbReference type="InterPro" id="IPR037516">
    <property type="entry name" value="Tripartite_DENN"/>
</dbReference>
<gene>
    <name evidence="5" type="ORF">B4U79_08896</name>
    <name evidence="4" type="ORF">B4U79_09536</name>
    <name evidence="6" type="ORF">B4U79_10138</name>
</gene>
<feature type="region of interest" description="Disordered" evidence="2">
    <location>
        <begin position="594"/>
        <end position="616"/>
    </location>
</feature>
<dbReference type="OrthoDB" id="26278at2759"/>
<reference evidence="5" key="2">
    <citation type="submission" date="2018-11" db="EMBL/GenBank/DDBJ databases">
        <title>Trombidioid mite genomics.</title>
        <authorList>
            <person name="Dong X."/>
        </authorList>
    </citation>
    <scope>NUCLEOTIDE SEQUENCE</scope>
    <source>
        <strain evidence="5">UoL-WK</strain>
    </source>
</reference>
<reference evidence="5 7" key="1">
    <citation type="journal article" date="2018" name="Gigascience">
        <title>Genomes of trombidid mites reveal novel predicted allergens and laterally-transferred genes associated with secondary metabolism.</title>
        <authorList>
            <person name="Dong X."/>
            <person name="Chaisiri K."/>
            <person name="Xia D."/>
            <person name="Armstrong S.D."/>
            <person name="Fang Y."/>
            <person name="Donnelly M.J."/>
            <person name="Kadowaki T."/>
            <person name="McGarry J.W."/>
            <person name="Darby A.C."/>
            <person name="Makepeace B.L."/>
        </authorList>
    </citation>
    <scope>NUCLEOTIDE SEQUENCE [LARGE SCALE GENOMIC DNA]</scope>
    <source>
        <strain evidence="5">UoL-WK</strain>
    </source>
</reference>
<dbReference type="PANTHER" id="PTHR31017">
    <property type="entry name" value="LATE SECRETORY PATHWAY PROTEIN AVL9-RELATED"/>
    <property type="match status" value="1"/>
</dbReference>
<evidence type="ECO:0000313" key="4">
    <source>
        <dbReference type="EMBL" id="RWS14232.1"/>
    </source>
</evidence>
<dbReference type="EMBL" id="NCKU01000769">
    <property type="protein sequence ID" value="RWS14235.1"/>
    <property type="molecule type" value="Genomic_DNA"/>
</dbReference>
<dbReference type="GO" id="GO:0005737">
    <property type="term" value="C:cytoplasm"/>
    <property type="evidence" value="ECO:0007669"/>
    <property type="project" value="TreeGrafter"/>
</dbReference>
<dbReference type="Pfam" id="PF09794">
    <property type="entry name" value="Avl9"/>
    <property type="match status" value="1"/>
</dbReference>
<dbReference type="PROSITE" id="PS50211">
    <property type="entry name" value="DENN"/>
    <property type="match status" value="1"/>
</dbReference>
<organism evidence="5 7">
    <name type="scientific">Dinothrombium tinctorium</name>
    <dbReference type="NCBI Taxonomy" id="1965070"/>
    <lineage>
        <taxon>Eukaryota</taxon>
        <taxon>Metazoa</taxon>
        <taxon>Ecdysozoa</taxon>
        <taxon>Arthropoda</taxon>
        <taxon>Chelicerata</taxon>
        <taxon>Arachnida</taxon>
        <taxon>Acari</taxon>
        <taxon>Acariformes</taxon>
        <taxon>Trombidiformes</taxon>
        <taxon>Prostigmata</taxon>
        <taxon>Anystina</taxon>
        <taxon>Parasitengona</taxon>
        <taxon>Trombidioidea</taxon>
        <taxon>Trombidiidae</taxon>
        <taxon>Dinothrombium</taxon>
    </lineage>
</organism>
<evidence type="ECO:0000313" key="7">
    <source>
        <dbReference type="Proteomes" id="UP000285301"/>
    </source>
</evidence>
<accession>A0A3S3PK99</accession>
<proteinExistence type="inferred from homology"/>
<evidence type="ECO:0000259" key="3">
    <source>
        <dbReference type="PROSITE" id="PS50211"/>
    </source>
</evidence>
<feature type="domain" description="UDENN" evidence="3">
    <location>
        <begin position="19"/>
        <end position="425"/>
    </location>
</feature>
<evidence type="ECO:0000256" key="1">
    <source>
        <dbReference type="ARBA" id="ARBA00038178"/>
    </source>
</evidence>
<keyword evidence="7" id="KW-1185">Reference proteome</keyword>
<evidence type="ECO:0000256" key="2">
    <source>
        <dbReference type="SAM" id="MobiDB-lite"/>
    </source>
</evidence>
<dbReference type="AlphaFoldDB" id="A0A3S3PK99"/>
<dbReference type="EMBL" id="NCKU01000387">
    <property type="protein sequence ID" value="RWS15693.1"/>
    <property type="molecule type" value="Genomic_DNA"/>
</dbReference>
<comment type="caution">
    <text evidence="5">The sequence shown here is derived from an EMBL/GenBank/DDBJ whole genome shotgun (WGS) entry which is preliminary data.</text>
</comment>
<evidence type="ECO:0000313" key="5">
    <source>
        <dbReference type="EMBL" id="RWS14235.1"/>
    </source>
</evidence>
<name>A0A3S3PK99_9ACAR</name>
<dbReference type="InterPro" id="IPR018307">
    <property type="entry name" value="ABL9/DENND6_dom"/>
</dbReference>
<evidence type="ECO:0000313" key="6">
    <source>
        <dbReference type="EMBL" id="RWS15693.1"/>
    </source>
</evidence>
<dbReference type="PANTHER" id="PTHR31017:SF1">
    <property type="entry name" value="LATE SECRETORY PATHWAY PROTEIN AVL9 HOMOLOG"/>
    <property type="match status" value="1"/>
</dbReference>
<sequence>MTDSKTNAVKEKSEQNSILYVLVIGFHHKKGCVIEYCHPSLSAINGEELSNARLPLVWRTLPSIALPDGAHNYDKDTIYFTLPHPYKHGTTVFGVSCYRQIDAEKLTNKSSDVTRGTVQKSVVVLSELPLFGLISCKCEMITSVYFNEFDFSKIDCLIELYDNLNNCVTRNLLKTSEVFLALSPKELIVNYEHKLLILFKLILLEKKVLFYKTPVRNLCTTILTLLSLFPGMIENGGLKYASSSVQPKAALERKFSADIELIDQIIEHDSEGEQEEDESELFNIKQTSIDDEDALIHEIDALLSTKKQMKNSSEDLRSLTPPLLKLSSKECGFPLEIFRKGAFCHPYLSLTYLDILSDDRVRSFVIGATNYLFKQKKNLFDVIIDESKIEINDQNLRKQLELSTEDLRFADFLVKNTVDPNPGKGSKILEGTSWEGGDEWLRYQFKVYLLNLLRSSKCNETSKEYSSFNANFVSAWKETHNYKIWNSVPRPAVLELNPGHPFHGQMSIADVKLKLSQAMFTTERMKKMNNTVNQTGKAVGGAINSAKTAVSSWWSQWNTGTTKSQTEESPSSTFFVRDTVSNITSSLSSISLSSLLRSEAENENSEETGEEKIENK</sequence>
<comment type="similarity">
    <text evidence="1">Belongs to the AVL9 family.</text>
</comment>
<dbReference type="EMBL" id="NCKU01000770">
    <property type="protein sequence ID" value="RWS14232.1"/>
    <property type="molecule type" value="Genomic_DNA"/>
</dbReference>
<dbReference type="InterPro" id="IPR051731">
    <property type="entry name" value="DENND11/AVL9_GEFs"/>
</dbReference>